<evidence type="ECO:0000259" key="2">
    <source>
        <dbReference type="Pfam" id="PF00174"/>
    </source>
</evidence>
<dbReference type="InterPro" id="IPR000572">
    <property type="entry name" value="OxRdtase_Mopterin-bd_dom"/>
</dbReference>
<protein>
    <submittedName>
        <fullName evidence="3">Molybdopterin-dependent oxidoreductase</fullName>
    </submittedName>
</protein>
<sequence>MNAERSEEQAHERDGRPIGRRVFLGTLGLGALGVVAAPALQRGVEGFLGGVAGKDPTGLTGLLPNGGGFRYYSVAASVPHRTAADYRLTIDGLVDHPRGYTLDELRALPQTRLVKDVQCVTGWRVPGTPFEGVRLSHLLDAAGVRSSARALRFTCFDGTYTESLTLAQARRADVLVALRMQDKDIGHDHGGPVRLYVAPMYFYKSAKWLSGITVTDRVKPGYWENLGYDVDAWVGRSNGRDDEPTS</sequence>
<proteinExistence type="predicted"/>
<dbReference type="PROSITE" id="PS51318">
    <property type="entry name" value="TAT"/>
    <property type="match status" value="1"/>
</dbReference>
<dbReference type="PANTHER" id="PTHR43032:SF4">
    <property type="entry name" value="OXIDOREDUCTASE MOLYBDOPTERIN-BINDING DOMAIN-CONTAINING PROTEIN"/>
    <property type="match status" value="1"/>
</dbReference>
<evidence type="ECO:0000256" key="1">
    <source>
        <dbReference type="SAM" id="Phobius"/>
    </source>
</evidence>
<organism evidence="3 4">
    <name type="scientific">Streptomyces argyrophylli</name>
    <dbReference type="NCBI Taxonomy" id="2726118"/>
    <lineage>
        <taxon>Bacteria</taxon>
        <taxon>Bacillati</taxon>
        <taxon>Actinomycetota</taxon>
        <taxon>Actinomycetes</taxon>
        <taxon>Kitasatosporales</taxon>
        <taxon>Streptomycetaceae</taxon>
        <taxon>Streptomyces</taxon>
    </lineage>
</organism>
<keyword evidence="1" id="KW-1133">Transmembrane helix</keyword>
<feature type="transmembrane region" description="Helical" evidence="1">
    <location>
        <begin position="21"/>
        <end position="40"/>
    </location>
</feature>
<dbReference type="RefSeq" id="WP_171157853.1">
    <property type="nucleotide sequence ID" value="NZ_CP053189.1"/>
</dbReference>
<dbReference type="EMBL" id="CP053189">
    <property type="protein sequence ID" value="QJS12816.1"/>
    <property type="molecule type" value="Genomic_DNA"/>
</dbReference>
<dbReference type="Proteomes" id="UP000502641">
    <property type="component" value="Chromosome"/>
</dbReference>
<dbReference type="PANTHER" id="PTHR43032">
    <property type="entry name" value="PROTEIN-METHIONINE-SULFOXIDE REDUCTASE"/>
    <property type="match status" value="1"/>
</dbReference>
<accession>A0A6M4PSX4</accession>
<evidence type="ECO:0000313" key="3">
    <source>
        <dbReference type="EMBL" id="QJS12816.1"/>
    </source>
</evidence>
<dbReference type="KEGG" id="sarg:HKX69_27740"/>
<evidence type="ECO:0000313" key="4">
    <source>
        <dbReference type="Proteomes" id="UP000502641"/>
    </source>
</evidence>
<dbReference type="InterPro" id="IPR006311">
    <property type="entry name" value="TAT_signal"/>
</dbReference>
<name>A0A6M4PSX4_9ACTN</name>
<feature type="domain" description="Oxidoreductase molybdopterin-binding" evidence="2">
    <location>
        <begin position="77"/>
        <end position="223"/>
    </location>
</feature>
<keyword evidence="4" id="KW-1185">Reference proteome</keyword>
<dbReference type="AlphaFoldDB" id="A0A6M4PSX4"/>
<dbReference type="SUPFAM" id="SSF56524">
    <property type="entry name" value="Oxidoreductase molybdopterin-binding domain"/>
    <property type="match status" value="1"/>
</dbReference>
<dbReference type="InterPro" id="IPR036374">
    <property type="entry name" value="OxRdtase_Mopterin-bd_sf"/>
</dbReference>
<gene>
    <name evidence="3" type="ORF">HKX69_27740</name>
</gene>
<reference evidence="3 4" key="1">
    <citation type="submission" date="2020-05" db="EMBL/GenBank/DDBJ databases">
        <authorList>
            <person name="Li K."/>
        </authorList>
    </citation>
    <scope>NUCLEOTIDE SEQUENCE [LARGE SCALE GENOMIC DNA]</scope>
    <source>
        <strain evidence="4">jing01</strain>
    </source>
</reference>
<keyword evidence="1" id="KW-0472">Membrane</keyword>
<keyword evidence="1" id="KW-0812">Transmembrane</keyword>
<dbReference type="Gene3D" id="3.90.420.10">
    <property type="entry name" value="Oxidoreductase, molybdopterin-binding domain"/>
    <property type="match status" value="1"/>
</dbReference>
<dbReference type="Pfam" id="PF00174">
    <property type="entry name" value="Oxidored_molyb"/>
    <property type="match status" value="1"/>
</dbReference>